<dbReference type="InterPro" id="IPR033985">
    <property type="entry name" value="SusD-like_N"/>
</dbReference>
<feature type="domain" description="SusD-like N-terminal" evidence="7">
    <location>
        <begin position="31"/>
        <end position="218"/>
    </location>
</feature>
<evidence type="ECO:0000256" key="1">
    <source>
        <dbReference type="ARBA" id="ARBA00004442"/>
    </source>
</evidence>
<dbReference type="Pfam" id="PF07980">
    <property type="entry name" value="SusD_RagB"/>
    <property type="match status" value="1"/>
</dbReference>
<dbReference type="GO" id="GO:0009279">
    <property type="term" value="C:cell outer membrane"/>
    <property type="evidence" value="ECO:0007669"/>
    <property type="project" value="UniProtKB-SubCell"/>
</dbReference>
<dbReference type="InterPro" id="IPR012944">
    <property type="entry name" value="SusD_RagB_dom"/>
</dbReference>
<gene>
    <name evidence="8" type="ORF">ATK78_4431</name>
</gene>
<proteinExistence type="inferred from homology"/>
<organism evidence="8 9">
    <name type="scientific">Pedobacter metabolipauper</name>
    <dbReference type="NCBI Taxonomy" id="425513"/>
    <lineage>
        <taxon>Bacteria</taxon>
        <taxon>Pseudomonadati</taxon>
        <taxon>Bacteroidota</taxon>
        <taxon>Sphingobacteriia</taxon>
        <taxon>Sphingobacteriales</taxon>
        <taxon>Sphingobacteriaceae</taxon>
        <taxon>Pedobacter</taxon>
    </lineage>
</organism>
<evidence type="ECO:0000259" key="7">
    <source>
        <dbReference type="Pfam" id="PF14322"/>
    </source>
</evidence>
<feature type="domain" description="RagB/SusD" evidence="6">
    <location>
        <begin position="360"/>
        <end position="509"/>
    </location>
</feature>
<keyword evidence="3" id="KW-0732">Signal</keyword>
<comment type="subcellular location">
    <subcellularLocation>
        <location evidence="1">Cell outer membrane</location>
    </subcellularLocation>
</comment>
<evidence type="ECO:0000313" key="8">
    <source>
        <dbReference type="EMBL" id="TDQ06361.1"/>
    </source>
</evidence>
<keyword evidence="4" id="KW-0472">Membrane</keyword>
<comment type="similarity">
    <text evidence="2">Belongs to the SusD family.</text>
</comment>
<dbReference type="InterPro" id="IPR011990">
    <property type="entry name" value="TPR-like_helical_dom_sf"/>
</dbReference>
<keyword evidence="5" id="KW-0998">Cell outer membrane</keyword>
<accession>A0A4R6SP44</accession>
<evidence type="ECO:0000256" key="3">
    <source>
        <dbReference type="ARBA" id="ARBA00022729"/>
    </source>
</evidence>
<dbReference type="AlphaFoldDB" id="A0A4R6SP44"/>
<dbReference type="Gene3D" id="1.25.40.390">
    <property type="match status" value="1"/>
</dbReference>
<name>A0A4R6SP44_9SPHI</name>
<reference evidence="8 9" key="1">
    <citation type="submission" date="2019-03" db="EMBL/GenBank/DDBJ databases">
        <title>Genomic Encyclopedia of Archaeal and Bacterial Type Strains, Phase II (KMG-II): from individual species to whole genera.</title>
        <authorList>
            <person name="Goeker M."/>
        </authorList>
    </citation>
    <scope>NUCLEOTIDE SEQUENCE [LARGE SCALE GENOMIC DNA]</scope>
    <source>
        <strain evidence="8 9">DSM 19035</strain>
    </source>
</reference>
<evidence type="ECO:0000313" key="9">
    <source>
        <dbReference type="Proteomes" id="UP000295620"/>
    </source>
</evidence>
<dbReference type="CDD" id="cd08977">
    <property type="entry name" value="SusD"/>
    <property type="match status" value="1"/>
</dbReference>
<comment type="caution">
    <text evidence="8">The sequence shown here is derived from an EMBL/GenBank/DDBJ whole genome shotgun (WGS) entry which is preliminary data.</text>
</comment>
<sequence>MWSFNNMDMKKYIACFFFVWCGISQFSCKKFLDVKPLDKLTGNNFYQNKEDVEAVINDMSRMMFDKFNETQFVGATGEYRSGEVKHEPASDGGPIRRCVEIAGTNNLLELMSNGTWNNTYHFERITQWMTYYKIIQAANILVFKLNEGIPALSAVETKQYLGEAKFARCLAYFFMVRLYGDVVYYTDAYHIEALPRESMVSVFNKCIADLKSNMNDMPWGFSDPAQKGVRASRGSIIALIMNMNMWNAGFDGSNATKYWRETAEMGDVLIKSNAYRLLPLTEWAVVARGRSDESLFELFRTVNYGDYVWPGAPISDMFIHFPYKQPQSRFQLSYAYYKAEYMQKIFPETDPDKRKDAWFQNMYANTGEFLLLKVAMNKYTEGTEDNNPENTFQIFRYADAILLRAEALANLNEDVDALTALNMVRKRADAPNYIGTGQELKDFIFNERSRELFGEGVLYFDLIRTKRILTRTWTSNPLTLDQFNRGGWTWPIDGAARDNNPFMVLNTYWTNGGI</sequence>
<dbReference type="EMBL" id="SNYC01000009">
    <property type="protein sequence ID" value="TDQ06361.1"/>
    <property type="molecule type" value="Genomic_DNA"/>
</dbReference>
<evidence type="ECO:0000259" key="6">
    <source>
        <dbReference type="Pfam" id="PF07980"/>
    </source>
</evidence>
<evidence type="ECO:0000256" key="4">
    <source>
        <dbReference type="ARBA" id="ARBA00023136"/>
    </source>
</evidence>
<dbReference type="Pfam" id="PF14322">
    <property type="entry name" value="SusD-like_3"/>
    <property type="match status" value="1"/>
</dbReference>
<evidence type="ECO:0000256" key="2">
    <source>
        <dbReference type="ARBA" id="ARBA00006275"/>
    </source>
</evidence>
<dbReference type="Proteomes" id="UP000295620">
    <property type="component" value="Unassembled WGS sequence"/>
</dbReference>
<dbReference type="SUPFAM" id="SSF48452">
    <property type="entry name" value="TPR-like"/>
    <property type="match status" value="1"/>
</dbReference>
<protein>
    <submittedName>
        <fullName evidence="8">Putative outer membrane starch-binding protein</fullName>
    </submittedName>
</protein>
<evidence type="ECO:0000256" key="5">
    <source>
        <dbReference type="ARBA" id="ARBA00023237"/>
    </source>
</evidence>
<keyword evidence="9" id="KW-1185">Reference proteome</keyword>